<evidence type="ECO:0000313" key="3">
    <source>
        <dbReference type="EMBL" id="GJN25558.1"/>
    </source>
</evidence>
<reference evidence="3" key="1">
    <citation type="journal article" date="2018" name="DNA Res.">
        <title>Multiple hybrid de novo genome assembly of finger millet, an orphan allotetraploid crop.</title>
        <authorList>
            <person name="Hatakeyama M."/>
            <person name="Aluri S."/>
            <person name="Balachadran M.T."/>
            <person name="Sivarajan S.R."/>
            <person name="Patrignani A."/>
            <person name="Gruter S."/>
            <person name="Poveda L."/>
            <person name="Shimizu-Inatsugi R."/>
            <person name="Baeten J."/>
            <person name="Francoijs K.J."/>
            <person name="Nataraja K.N."/>
            <person name="Reddy Y.A.N."/>
            <person name="Phadnis S."/>
            <person name="Ravikumar R.L."/>
            <person name="Schlapbach R."/>
            <person name="Sreeman S.M."/>
            <person name="Shimizu K.K."/>
        </authorList>
    </citation>
    <scope>NUCLEOTIDE SEQUENCE</scope>
</reference>
<gene>
    <name evidence="3" type="primary">gb13402</name>
    <name evidence="3" type="ORF">PR202_gb13402</name>
</gene>
<sequence>MAQHLLVAVDRYSLDRLKLLCEDELCRHVDMTTVATTLALADQHNCLGLKSHVFRFLRPYDNMKATMATDGLKHLTSNCPPLVKELIGVAVAQPYCWPMFQRDQSSMGVADSIGFLVSFFFMESNVFYSKYFEKNIVDRTDFDKICLDFIGMLVTK</sequence>
<dbReference type="AlphaFoldDB" id="A0AAV5EQB7"/>
<proteinExistence type="inferred from homology"/>
<comment type="similarity">
    <text evidence="1">Belongs to the Tdpoz family.</text>
</comment>
<dbReference type="Pfam" id="PF24570">
    <property type="entry name" value="BACK_BPM_SPOP"/>
    <property type="match status" value="1"/>
</dbReference>
<evidence type="ECO:0000256" key="1">
    <source>
        <dbReference type="ARBA" id="ARBA00010846"/>
    </source>
</evidence>
<feature type="domain" description="BPM/SPOP BACK" evidence="2">
    <location>
        <begin position="33"/>
        <end position="87"/>
    </location>
</feature>
<keyword evidence="4" id="KW-1185">Reference proteome</keyword>
<evidence type="ECO:0000259" key="2">
    <source>
        <dbReference type="Pfam" id="PF24570"/>
    </source>
</evidence>
<accession>A0AAV5EQB7</accession>
<dbReference type="PANTHER" id="PTHR26379">
    <property type="entry name" value="BTB/POZ AND MATH DOMAIN-CONTAINING PROTEIN 1"/>
    <property type="match status" value="1"/>
</dbReference>
<dbReference type="InterPro" id="IPR045005">
    <property type="entry name" value="BPM1-6"/>
</dbReference>
<dbReference type="Gene3D" id="1.25.40.420">
    <property type="match status" value="1"/>
</dbReference>
<organism evidence="3 4">
    <name type="scientific">Eleusine coracana subsp. coracana</name>
    <dbReference type="NCBI Taxonomy" id="191504"/>
    <lineage>
        <taxon>Eukaryota</taxon>
        <taxon>Viridiplantae</taxon>
        <taxon>Streptophyta</taxon>
        <taxon>Embryophyta</taxon>
        <taxon>Tracheophyta</taxon>
        <taxon>Spermatophyta</taxon>
        <taxon>Magnoliopsida</taxon>
        <taxon>Liliopsida</taxon>
        <taxon>Poales</taxon>
        <taxon>Poaceae</taxon>
        <taxon>PACMAD clade</taxon>
        <taxon>Chloridoideae</taxon>
        <taxon>Cynodonteae</taxon>
        <taxon>Eleusininae</taxon>
        <taxon>Eleusine</taxon>
    </lineage>
</organism>
<dbReference type="InterPro" id="IPR056423">
    <property type="entry name" value="BACK_BPM_SPOP"/>
</dbReference>
<dbReference type="EMBL" id="BQKI01000078">
    <property type="protein sequence ID" value="GJN25558.1"/>
    <property type="molecule type" value="Genomic_DNA"/>
</dbReference>
<dbReference type="Proteomes" id="UP001054889">
    <property type="component" value="Unassembled WGS sequence"/>
</dbReference>
<comment type="caution">
    <text evidence="3">The sequence shown here is derived from an EMBL/GenBank/DDBJ whole genome shotgun (WGS) entry which is preliminary data.</text>
</comment>
<evidence type="ECO:0000313" key="4">
    <source>
        <dbReference type="Proteomes" id="UP001054889"/>
    </source>
</evidence>
<protein>
    <recommendedName>
        <fullName evidence="2">BPM/SPOP BACK domain-containing protein</fullName>
    </recommendedName>
</protein>
<dbReference type="PANTHER" id="PTHR26379:SF483">
    <property type="entry name" value="OS11G0619800 PROTEIN"/>
    <property type="match status" value="1"/>
</dbReference>
<reference evidence="3" key="2">
    <citation type="submission" date="2021-12" db="EMBL/GenBank/DDBJ databases">
        <title>Resequencing data analysis of finger millet.</title>
        <authorList>
            <person name="Hatakeyama M."/>
            <person name="Aluri S."/>
            <person name="Balachadran M.T."/>
            <person name="Sivarajan S.R."/>
            <person name="Poveda L."/>
            <person name="Shimizu-Inatsugi R."/>
            <person name="Schlapbach R."/>
            <person name="Sreeman S.M."/>
            <person name="Shimizu K.K."/>
        </authorList>
    </citation>
    <scope>NUCLEOTIDE SEQUENCE</scope>
</reference>
<dbReference type="GO" id="GO:0016567">
    <property type="term" value="P:protein ubiquitination"/>
    <property type="evidence" value="ECO:0007669"/>
    <property type="project" value="InterPro"/>
</dbReference>
<name>A0AAV5EQB7_ELECO</name>